<dbReference type="AlphaFoldDB" id="A0A7W3SR61"/>
<name>A0A7W3SR61_9BACL</name>
<dbReference type="Pfam" id="PF01370">
    <property type="entry name" value="Epimerase"/>
    <property type="match status" value="1"/>
</dbReference>
<keyword evidence="4" id="KW-1185">Reference proteome</keyword>
<sequence length="305" mass="33821">MKVIVTGGAGFIGSHLVEALVQQGAKVQVIDNLSTGNENYLPEGVPLYQLDIRSEEAGERIVFEQPDIVFHQAAQVDVQRSVKEPGYDAGVNIAGSANIIQACMQASVRKIIYASSCAVYGDLNSPLIEEQDPVSPLSFYGLSKLTPESYLRIFHELYGLEYTVLRYANVYGPRQTPKGEGGVVSIFMDRIRKGLPLVIFGNGEQTRDFIYVKDIVEGNLAAITRGNGQIIQLGTAVSTSINDLMLKLRNIHGQNLISTYQQERSGDIKQSCLNNVKALQDLKWQPKYDLNRGLQDTYDYEINRD</sequence>
<accession>A0A7W3SR61</accession>
<comment type="caution">
    <text evidence="3">The sequence shown here is derived from an EMBL/GenBank/DDBJ whole genome shotgun (WGS) entry which is preliminary data.</text>
</comment>
<proteinExistence type="inferred from homology"/>
<evidence type="ECO:0000313" key="3">
    <source>
        <dbReference type="EMBL" id="MBA9084533.1"/>
    </source>
</evidence>
<evidence type="ECO:0000313" key="4">
    <source>
        <dbReference type="Proteomes" id="UP000567067"/>
    </source>
</evidence>
<dbReference type="PANTHER" id="PTHR43000">
    <property type="entry name" value="DTDP-D-GLUCOSE 4,6-DEHYDRATASE-RELATED"/>
    <property type="match status" value="1"/>
</dbReference>
<dbReference type="RefSeq" id="WP_182534553.1">
    <property type="nucleotide sequence ID" value="NZ_JACJIP010000004.1"/>
</dbReference>
<gene>
    <name evidence="3" type="ORF">FHR92_000990</name>
</gene>
<comment type="similarity">
    <text evidence="1">Belongs to the NAD(P)-dependent epimerase/dehydratase family.</text>
</comment>
<evidence type="ECO:0000256" key="1">
    <source>
        <dbReference type="ARBA" id="ARBA00007637"/>
    </source>
</evidence>
<dbReference type="SUPFAM" id="SSF51735">
    <property type="entry name" value="NAD(P)-binding Rossmann-fold domains"/>
    <property type="match status" value="1"/>
</dbReference>
<evidence type="ECO:0000259" key="2">
    <source>
        <dbReference type="Pfam" id="PF01370"/>
    </source>
</evidence>
<dbReference type="EC" id="5.1.3.2" evidence="3"/>
<dbReference type="GO" id="GO:0003978">
    <property type="term" value="F:UDP-glucose 4-epimerase activity"/>
    <property type="evidence" value="ECO:0007669"/>
    <property type="project" value="UniProtKB-EC"/>
</dbReference>
<keyword evidence="3" id="KW-0413">Isomerase</keyword>
<protein>
    <submittedName>
        <fullName evidence="3">UDP-glucose 4-epimerase</fullName>
        <ecNumber evidence="3">5.1.3.2</ecNumber>
    </submittedName>
</protein>
<dbReference type="Gene3D" id="3.90.25.10">
    <property type="entry name" value="UDP-galactose 4-epimerase, domain 1"/>
    <property type="match status" value="1"/>
</dbReference>
<dbReference type="InterPro" id="IPR001509">
    <property type="entry name" value="Epimerase_deHydtase"/>
</dbReference>
<dbReference type="InterPro" id="IPR036291">
    <property type="entry name" value="NAD(P)-bd_dom_sf"/>
</dbReference>
<dbReference type="Gene3D" id="3.40.50.720">
    <property type="entry name" value="NAD(P)-binding Rossmann-like Domain"/>
    <property type="match status" value="1"/>
</dbReference>
<dbReference type="Proteomes" id="UP000567067">
    <property type="component" value="Unassembled WGS sequence"/>
</dbReference>
<dbReference type="EMBL" id="JACJIP010000004">
    <property type="protein sequence ID" value="MBA9084533.1"/>
    <property type="molecule type" value="Genomic_DNA"/>
</dbReference>
<reference evidence="3 4" key="1">
    <citation type="submission" date="2020-08" db="EMBL/GenBank/DDBJ databases">
        <title>Genomic Encyclopedia of Type Strains, Phase III (KMG-III): the genomes of soil and plant-associated and newly described type strains.</title>
        <authorList>
            <person name="Whitman W."/>
        </authorList>
    </citation>
    <scope>NUCLEOTIDE SEQUENCE [LARGE SCALE GENOMIC DNA]</scope>
    <source>
        <strain evidence="3 4">CECT 8693</strain>
    </source>
</reference>
<organism evidence="3 4">
    <name type="scientific">Fontibacillus solani</name>
    <dbReference type="NCBI Taxonomy" id="1572857"/>
    <lineage>
        <taxon>Bacteria</taxon>
        <taxon>Bacillati</taxon>
        <taxon>Bacillota</taxon>
        <taxon>Bacilli</taxon>
        <taxon>Bacillales</taxon>
        <taxon>Paenibacillaceae</taxon>
        <taxon>Fontibacillus</taxon>
    </lineage>
</organism>
<feature type="domain" description="NAD-dependent epimerase/dehydratase" evidence="2">
    <location>
        <begin position="3"/>
        <end position="234"/>
    </location>
</feature>